<dbReference type="EMBL" id="FOVW01000004">
    <property type="protein sequence ID" value="SFO13772.1"/>
    <property type="molecule type" value="Genomic_DNA"/>
</dbReference>
<name>A0A1I5EQI7_9BACT</name>
<gene>
    <name evidence="1" type="ORF">SAMN04488519_10419</name>
</gene>
<dbReference type="Proteomes" id="UP000199564">
    <property type="component" value="Unassembled WGS sequence"/>
</dbReference>
<proteinExistence type="predicted"/>
<sequence length="44" mass="5340">MKLEVFHTHVKERNEDQFYFTDIRTKFVSFDSSKIILKTQYGLV</sequence>
<evidence type="ECO:0000313" key="1">
    <source>
        <dbReference type="EMBL" id="SFO13772.1"/>
    </source>
</evidence>
<reference evidence="2" key="1">
    <citation type="submission" date="2016-10" db="EMBL/GenBank/DDBJ databases">
        <authorList>
            <person name="Varghese N."/>
            <person name="Submissions S."/>
        </authorList>
    </citation>
    <scope>NUCLEOTIDE SEQUENCE [LARGE SCALE GENOMIC DNA]</scope>
    <source>
        <strain evidence="2">DSM 15282</strain>
    </source>
</reference>
<evidence type="ECO:0000313" key="2">
    <source>
        <dbReference type="Proteomes" id="UP000199564"/>
    </source>
</evidence>
<accession>A0A1I5EQI7</accession>
<dbReference type="STRING" id="226506.SAMN04488519_10419"/>
<dbReference type="AlphaFoldDB" id="A0A1I5EQI7"/>
<protein>
    <submittedName>
        <fullName evidence="1">Uncharacterized protein</fullName>
    </submittedName>
</protein>
<organism evidence="1 2">
    <name type="scientific">Algoriphagus ornithinivorans</name>
    <dbReference type="NCBI Taxonomy" id="226506"/>
    <lineage>
        <taxon>Bacteria</taxon>
        <taxon>Pseudomonadati</taxon>
        <taxon>Bacteroidota</taxon>
        <taxon>Cytophagia</taxon>
        <taxon>Cytophagales</taxon>
        <taxon>Cyclobacteriaceae</taxon>
        <taxon>Algoriphagus</taxon>
    </lineage>
</organism>
<keyword evidence="2" id="KW-1185">Reference proteome</keyword>